<feature type="region of interest" description="Disordered" evidence="1">
    <location>
        <begin position="149"/>
        <end position="170"/>
    </location>
</feature>
<gene>
    <name evidence="2" type="ORF">CNMCM5793_000314</name>
    <name evidence="3" type="ORF">CNMCM6106_000227</name>
</gene>
<dbReference type="AlphaFoldDB" id="A0A8H6PZZ2"/>
<dbReference type="EMBL" id="JACBAF010002213">
    <property type="protein sequence ID" value="KAF7163279.1"/>
    <property type="molecule type" value="Genomic_DNA"/>
</dbReference>
<evidence type="ECO:0000313" key="5">
    <source>
        <dbReference type="Proteomes" id="UP000662466"/>
    </source>
</evidence>
<protein>
    <submittedName>
        <fullName evidence="3">Uncharacterized protein</fullName>
    </submittedName>
</protein>
<organism evidence="3 5">
    <name type="scientific">Aspergillus hiratsukae</name>
    <dbReference type="NCBI Taxonomy" id="1194566"/>
    <lineage>
        <taxon>Eukaryota</taxon>
        <taxon>Fungi</taxon>
        <taxon>Dikarya</taxon>
        <taxon>Ascomycota</taxon>
        <taxon>Pezizomycotina</taxon>
        <taxon>Eurotiomycetes</taxon>
        <taxon>Eurotiomycetidae</taxon>
        <taxon>Eurotiales</taxon>
        <taxon>Aspergillaceae</taxon>
        <taxon>Aspergillus</taxon>
        <taxon>Aspergillus subgen. Fumigati</taxon>
    </lineage>
</organism>
<accession>A0A8H6PZZ2</accession>
<evidence type="ECO:0000313" key="2">
    <source>
        <dbReference type="EMBL" id="KAF7114775.1"/>
    </source>
</evidence>
<comment type="caution">
    <text evidence="3">The sequence shown here is derived from an EMBL/GenBank/DDBJ whole genome shotgun (WGS) entry which is preliminary data.</text>
</comment>
<sequence>MSELPILPWLDVSTASFLSTLEDSTDTLDPHSLLPDDQFLSNAPLYNNGSDGFQCSGSNALVSDPLLDEDPSLPFGTDMHPPVQPQIQPTDQMPPFPTTTGNSIGLQNVYQGYEFPSGNVLSESAPGAVIPIDTYPPRKLAVDDQYPASDHTKAAVTSNGPTEPAQKTRKRFSFALSCPVSID</sequence>
<dbReference type="OrthoDB" id="4493097at2759"/>
<reference evidence="3" key="1">
    <citation type="submission" date="2020-06" db="EMBL/GenBank/DDBJ databases">
        <title>Draft genome sequences of strains closely related to Aspergillus parafelis and Aspergillus hiratsukae.</title>
        <authorList>
            <person name="Dos Santos R.A.C."/>
            <person name="Rivero-Menendez O."/>
            <person name="Steenwyk J.L."/>
            <person name="Mead M.E."/>
            <person name="Goldman G.H."/>
            <person name="Alastruey-Izquierdo A."/>
            <person name="Rokas A."/>
        </authorList>
    </citation>
    <scope>NUCLEOTIDE SEQUENCE</scope>
    <source>
        <strain evidence="2">CNM-CM5793</strain>
        <strain evidence="3">CNM-CM6106</strain>
    </source>
</reference>
<proteinExistence type="predicted"/>
<dbReference type="EMBL" id="JACBAD010002121">
    <property type="protein sequence ID" value="KAF7114775.1"/>
    <property type="molecule type" value="Genomic_DNA"/>
</dbReference>
<evidence type="ECO:0000256" key="1">
    <source>
        <dbReference type="SAM" id="MobiDB-lite"/>
    </source>
</evidence>
<evidence type="ECO:0000313" key="3">
    <source>
        <dbReference type="EMBL" id="KAF7163279.1"/>
    </source>
</evidence>
<evidence type="ECO:0000313" key="4">
    <source>
        <dbReference type="Proteomes" id="UP000630445"/>
    </source>
</evidence>
<dbReference type="Proteomes" id="UP000630445">
    <property type="component" value="Unassembled WGS sequence"/>
</dbReference>
<name>A0A8H6PZZ2_9EURO</name>
<dbReference type="Proteomes" id="UP000662466">
    <property type="component" value="Unassembled WGS sequence"/>
</dbReference>
<keyword evidence="4" id="KW-1185">Reference proteome</keyword>